<dbReference type="InterPro" id="IPR006311">
    <property type="entry name" value="TAT_signal"/>
</dbReference>
<dbReference type="GO" id="GO:0006508">
    <property type="term" value="P:proteolysis"/>
    <property type="evidence" value="ECO:0007669"/>
    <property type="project" value="UniProtKB-KW"/>
</dbReference>
<keyword evidence="3" id="KW-0479">Metal-binding</keyword>
<dbReference type="InterPro" id="IPR023828">
    <property type="entry name" value="Peptidase_S8_Ser-AS"/>
</dbReference>
<evidence type="ECO:0000259" key="9">
    <source>
        <dbReference type="Pfam" id="PF00082"/>
    </source>
</evidence>
<evidence type="ECO:0000256" key="8">
    <source>
        <dbReference type="SAM" id="MobiDB-lite"/>
    </source>
</evidence>
<dbReference type="PROSITE" id="PS51892">
    <property type="entry name" value="SUBTILASE"/>
    <property type="match status" value="1"/>
</dbReference>
<reference evidence="10 11" key="1">
    <citation type="submission" date="2022-09" db="EMBL/GenBank/DDBJ databases">
        <title>Enrichment on poylsaccharides allowed isolation of novel metabolic and taxonomic groups of Haloarchaea.</title>
        <authorList>
            <person name="Sorokin D.Y."/>
            <person name="Elcheninov A.G."/>
            <person name="Khizhniak T.V."/>
            <person name="Kolganova T.V."/>
            <person name="Kublanov I.V."/>
        </authorList>
    </citation>
    <scope>NUCLEOTIDE SEQUENCE [LARGE SCALE GENOMIC DNA]</scope>
    <source>
        <strain evidence="10 11">AArc-curdl1</strain>
    </source>
</reference>
<comment type="similarity">
    <text evidence="1 6 7">Belongs to the peptidase S8 family.</text>
</comment>
<sequence length="514" mass="53004">MTRDNVSRRRLLQGVGAGVAATALAGQAAAQDDAEYIVGLRANSSFDVAKKRANGVRFELDFGSIGKAVSGRFSEQAVEALQNNPDVRYVEQNGRMHALQTTPYGIEKVDADVAIDDGETGDGAHIAIIDTGIDAQHETLAENLGEGWAADDAECDADCGGGGPFGGGNAIEECLEVWDDDNDHGSHCAGTAAAADNGEGVLGVAPDATMHAVKVLDCSGGGSWDGVAAGIEWAADQDQIDVLSMSLGGDESDVVYDAVQYADQQGKVQVAAAGNDGECTDCVGYPAAHDEVIAVSATDENDELADFSSTGPEVELAAPGVDTLSTIPRDDYDEFSGTSMACPHVSGAAATLIGAGYSRSEVRQALKDGADDIGLDDNEQGAGRLNVANSLGIEVDDGDDDDDDDGDDDDGDDGDDGDAGDNAPVIEQFDVSTRSSGPWSRAEVDWAVSDEDGDLDTVTTELLVDGSVDDSATSSVSGSSASGEHEVRTRGNPDSVRLTVTDEAGNETSETQDY</sequence>
<feature type="active site" description="Charge relay system" evidence="6">
    <location>
        <position position="130"/>
    </location>
</feature>
<dbReference type="InterPro" id="IPR036852">
    <property type="entry name" value="Peptidase_S8/S53_dom_sf"/>
</dbReference>
<keyword evidence="11" id="KW-1185">Reference proteome</keyword>
<feature type="active site" description="Charge relay system" evidence="6">
    <location>
        <position position="184"/>
    </location>
</feature>
<dbReference type="PROSITE" id="PS00136">
    <property type="entry name" value="SUBTILASE_ASP"/>
    <property type="match status" value="1"/>
</dbReference>
<feature type="active site" description="Charge relay system" evidence="6">
    <location>
        <position position="339"/>
    </location>
</feature>
<feature type="region of interest" description="Disordered" evidence="8">
    <location>
        <begin position="371"/>
        <end position="514"/>
    </location>
</feature>
<dbReference type="PROSITE" id="PS51318">
    <property type="entry name" value="TAT"/>
    <property type="match status" value="1"/>
</dbReference>
<feature type="compositionally biased region" description="Acidic residues" evidence="8">
    <location>
        <begin position="394"/>
        <end position="419"/>
    </location>
</feature>
<organism evidence="10 11">
    <name type="scientific">Natronosalvus hydrolyticus</name>
    <dbReference type="NCBI Taxonomy" id="2979988"/>
    <lineage>
        <taxon>Archaea</taxon>
        <taxon>Methanobacteriati</taxon>
        <taxon>Methanobacteriota</taxon>
        <taxon>Stenosarchaea group</taxon>
        <taxon>Halobacteria</taxon>
        <taxon>Halobacteriales</taxon>
        <taxon>Natrialbaceae</taxon>
        <taxon>Natronosalvus</taxon>
    </lineage>
</organism>
<dbReference type="PRINTS" id="PR00723">
    <property type="entry name" value="SUBTILISIN"/>
</dbReference>
<dbReference type="Pfam" id="PF00082">
    <property type="entry name" value="Peptidase_S8"/>
    <property type="match status" value="1"/>
</dbReference>
<dbReference type="Proteomes" id="UP001321047">
    <property type="component" value="Unassembled WGS sequence"/>
</dbReference>
<dbReference type="GO" id="GO:0004252">
    <property type="term" value="F:serine-type endopeptidase activity"/>
    <property type="evidence" value="ECO:0007669"/>
    <property type="project" value="UniProtKB-UniRule"/>
</dbReference>
<dbReference type="Gene3D" id="3.30.70.80">
    <property type="entry name" value="Peptidase S8 propeptide/proteinase inhibitor I9"/>
    <property type="match status" value="1"/>
</dbReference>
<evidence type="ECO:0000256" key="6">
    <source>
        <dbReference type="PROSITE-ProRule" id="PRU01240"/>
    </source>
</evidence>
<name>A0AAP2Z8Y8_9EURY</name>
<evidence type="ECO:0000256" key="2">
    <source>
        <dbReference type="ARBA" id="ARBA00022670"/>
    </source>
</evidence>
<feature type="compositionally biased region" description="Low complexity" evidence="8">
    <location>
        <begin position="464"/>
        <end position="482"/>
    </location>
</feature>
<protein>
    <submittedName>
        <fullName evidence="10">S8 family peptidase</fullName>
    </submittedName>
</protein>
<dbReference type="InterPro" id="IPR015500">
    <property type="entry name" value="Peptidase_S8_subtilisin-rel"/>
</dbReference>
<dbReference type="CDD" id="cd07477">
    <property type="entry name" value="Peptidases_S8_Subtilisin_subset"/>
    <property type="match status" value="1"/>
</dbReference>
<evidence type="ECO:0000313" key="11">
    <source>
        <dbReference type="Proteomes" id="UP001321047"/>
    </source>
</evidence>
<keyword evidence="5 6" id="KW-0720">Serine protease</keyword>
<accession>A0AAP2Z8Y8</accession>
<dbReference type="PANTHER" id="PTHR43806:SF11">
    <property type="entry name" value="CEREVISIN-RELATED"/>
    <property type="match status" value="1"/>
</dbReference>
<evidence type="ECO:0000313" key="10">
    <source>
        <dbReference type="EMBL" id="MCU4751609.1"/>
    </source>
</evidence>
<evidence type="ECO:0000256" key="5">
    <source>
        <dbReference type="ARBA" id="ARBA00022825"/>
    </source>
</evidence>
<dbReference type="InterPro" id="IPR050131">
    <property type="entry name" value="Peptidase_S8_subtilisin-like"/>
</dbReference>
<dbReference type="EMBL" id="JAOPJZ010000003">
    <property type="protein sequence ID" value="MCU4751609.1"/>
    <property type="molecule type" value="Genomic_DNA"/>
</dbReference>
<dbReference type="InterPro" id="IPR022398">
    <property type="entry name" value="Peptidase_S8_His-AS"/>
</dbReference>
<keyword evidence="2 6" id="KW-0645">Protease</keyword>
<proteinExistence type="inferred from homology"/>
<dbReference type="GO" id="GO:0046872">
    <property type="term" value="F:metal ion binding"/>
    <property type="evidence" value="ECO:0007669"/>
    <property type="project" value="UniProtKB-KW"/>
</dbReference>
<dbReference type="InterPro" id="IPR000209">
    <property type="entry name" value="Peptidase_S8/S53_dom"/>
</dbReference>
<dbReference type="SUPFAM" id="SSF54897">
    <property type="entry name" value="Protease propeptides/inhibitors"/>
    <property type="match status" value="1"/>
</dbReference>
<dbReference type="PROSITE" id="PS00138">
    <property type="entry name" value="SUBTILASE_SER"/>
    <property type="match status" value="1"/>
</dbReference>
<dbReference type="InterPro" id="IPR023827">
    <property type="entry name" value="Peptidase_S8_Asp-AS"/>
</dbReference>
<evidence type="ECO:0000256" key="3">
    <source>
        <dbReference type="ARBA" id="ARBA00022723"/>
    </source>
</evidence>
<evidence type="ECO:0000256" key="7">
    <source>
        <dbReference type="RuleBase" id="RU003355"/>
    </source>
</evidence>
<dbReference type="PANTHER" id="PTHR43806">
    <property type="entry name" value="PEPTIDASE S8"/>
    <property type="match status" value="1"/>
</dbReference>
<dbReference type="SUPFAM" id="SSF52743">
    <property type="entry name" value="Subtilisin-like"/>
    <property type="match status" value="1"/>
</dbReference>
<feature type="domain" description="Peptidase S8/S53" evidence="9">
    <location>
        <begin position="121"/>
        <end position="383"/>
    </location>
</feature>
<dbReference type="PROSITE" id="PS00137">
    <property type="entry name" value="SUBTILASE_HIS"/>
    <property type="match status" value="1"/>
</dbReference>
<dbReference type="InterPro" id="IPR034202">
    <property type="entry name" value="Subtilisin_Carlsberg-like"/>
</dbReference>
<gene>
    <name evidence="10" type="ORF">OB919_06390</name>
</gene>
<keyword evidence="4 6" id="KW-0378">Hydrolase</keyword>
<evidence type="ECO:0000256" key="4">
    <source>
        <dbReference type="ARBA" id="ARBA00022801"/>
    </source>
</evidence>
<dbReference type="InterPro" id="IPR037045">
    <property type="entry name" value="S8pro/Inhibitor_I9_sf"/>
</dbReference>
<evidence type="ECO:0000256" key="1">
    <source>
        <dbReference type="ARBA" id="ARBA00011073"/>
    </source>
</evidence>
<dbReference type="Gene3D" id="3.40.50.200">
    <property type="entry name" value="Peptidase S8/S53 domain"/>
    <property type="match status" value="1"/>
</dbReference>
<comment type="caution">
    <text evidence="10">The sequence shown here is derived from an EMBL/GenBank/DDBJ whole genome shotgun (WGS) entry which is preliminary data.</text>
</comment>
<dbReference type="AlphaFoldDB" id="A0AAP2Z8Y8"/>